<dbReference type="Proteomes" id="UP000770661">
    <property type="component" value="Unassembled WGS sequence"/>
</dbReference>
<gene>
    <name evidence="1" type="ORF">GWK47_027700</name>
</gene>
<dbReference type="SUPFAM" id="SSF88723">
    <property type="entry name" value="PIN domain-like"/>
    <property type="match status" value="1"/>
</dbReference>
<dbReference type="OrthoDB" id="6753017at2759"/>
<dbReference type="AlphaFoldDB" id="A0A8J8WC48"/>
<evidence type="ECO:0000313" key="2">
    <source>
        <dbReference type="Proteomes" id="UP000770661"/>
    </source>
</evidence>
<comment type="caution">
    <text evidence="1">The sequence shown here is derived from an EMBL/GenBank/DDBJ whole genome shotgun (WGS) entry which is preliminary data.</text>
</comment>
<accession>A0A8J8WC48</accession>
<proteinExistence type="predicted"/>
<keyword evidence="2" id="KW-1185">Reference proteome</keyword>
<protein>
    <submittedName>
        <fullName evidence="1">Uncharacterized protein</fullName>
    </submittedName>
</protein>
<dbReference type="PANTHER" id="PTHR46704">
    <property type="entry name" value="CXC DOMAIN-CONTAINING PROTEIN-RELATED"/>
    <property type="match status" value="1"/>
</dbReference>
<dbReference type="InterPro" id="IPR029060">
    <property type="entry name" value="PIN-like_dom_sf"/>
</dbReference>
<sequence>MPWNVSLQSSHTSDQHVDLRASSAARDAKDYETFLNWLKVHSPFSYGDHDALVCIASGVVAGKCVNADQAFDIGVKAASVMTGETYADVKLKRKDRVTSISGDKNQVTVRGVEVEVNRTLLFMRITCVIRESSEMEEYLLHEFAKQPPSLFDKGIMRKNTKSVLASVLKSKVNVHLELPDNARFVLDGGHLLQSLPWPADPTYNQVCDQYVSHVLVHYGPGSIVVFDGYGSASSTKTTEQQRRAKQNTSPDILFELEMKTPTSEKAFLGNGRNKDRLIQKLKEKYEVVGIIVKQSVADADWLIASSAMITSTAIDGVPTQNSPVVVVGTDTDLLVMMVAQATPNMNLHMLCGRNPLHVYCVREIQEACSSIKQHLMFVHAITGCDTVSSIYNQGKKRALQLFDSDDN</sequence>
<reference evidence="1" key="1">
    <citation type="submission" date="2020-07" db="EMBL/GenBank/DDBJ databases">
        <title>The High-quality genome of the commercially important snow crab, Chionoecetes opilio.</title>
        <authorList>
            <person name="Jeong J.-H."/>
            <person name="Ryu S."/>
        </authorList>
    </citation>
    <scope>NUCLEOTIDE SEQUENCE</scope>
    <source>
        <strain evidence="1">MADBK_172401_WGS</strain>
        <tissue evidence="1">Digestive gland</tissue>
    </source>
</reference>
<name>A0A8J8WC48_CHIOP</name>
<organism evidence="1 2">
    <name type="scientific">Chionoecetes opilio</name>
    <name type="common">Atlantic snow crab</name>
    <name type="synonym">Cancer opilio</name>
    <dbReference type="NCBI Taxonomy" id="41210"/>
    <lineage>
        <taxon>Eukaryota</taxon>
        <taxon>Metazoa</taxon>
        <taxon>Ecdysozoa</taxon>
        <taxon>Arthropoda</taxon>
        <taxon>Crustacea</taxon>
        <taxon>Multicrustacea</taxon>
        <taxon>Malacostraca</taxon>
        <taxon>Eumalacostraca</taxon>
        <taxon>Eucarida</taxon>
        <taxon>Decapoda</taxon>
        <taxon>Pleocyemata</taxon>
        <taxon>Brachyura</taxon>
        <taxon>Eubrachyura</taxon>
        <taxon>Majoidea</taxon>
        <taxon>Majidae</taxon>
        <taxon>Chionoecetes</taxon>
    </lineage>
</organism>
<evidence type="ECO:0000313" key="1">
    <source>
        <dbReference type="EMBL" id="KAG0692943.1"/>
    </source>
</evidence>
<dbReference type="EMBL" id="JACEEZ010026408">
    <property type="protein sequence ID" value="KAG0692943.1"/>
    <property type="molecule type" value="Genomic_DNA"/>
</dbReference>
<dbReference type="PANTHER" id="PTHR46704:SF1">
    <property type="entry name" value="TELOMERE LENGTH REGULATION PROTEIN TEL2 HOMOLOG"/>
    <property type="match status" value="1"/>
</dbReference>